<evidence type="ECO:0000313" key="3">
    <source>
        <dbReference type="Proteomes" id="UP001607302"/>
    </source>
</evidence>
<evidence type="ECO:0000313" key="2">
    <source>
        <dbReference type="EMBL" id="KAL2726893.1"/>
    </source>
</evidence>
<accession>A0ABD2B2G7</accession>
<keyword evidence="3" id="KW-1185">Reference proteome</keyword>
<dbReference type="Proteomes" id="UP001607302">
    <property type="component" value="Unassembled WGS sequence"/>
</dbReference>
<proteinExistence type="predicted"/>
<reference evidence="2 3" key="1">
    <citation type="journal article" date="2024" name="Ann. Entomol. Soc. Am.">
        <title>Genomic analyses of the southern and eastern yellowjacket wasps (Hymenoptera: Vespidae) reveal evolutionary signatures of social life.</title>
        <authorList>
            <person name="Catto M.A."/>
            <person name="Caine P.B."/>
            <person name="Orr S.E."/>
            <person name="Hunt B.G."/>
            <person name="Goodisman M.A.D."/>
        </authorList>
    </citation>
    <scope>NUCLEOTIDE SEQUENCE [LARGE SCALE GENOMIC DNA]</scope>
    <source>
        <strain evidence="2">233</strain>
        <tissue evidence="2">Head and thorax</tissue>
    </source>
</reference>
<evidence type="ECO:0000256" key="1">
    <source>
        <dbReference type="SAM" id="MobiDB-lite"/>
    </source>
</evidence>
<dbReference type="EMBL" id="JAUDFV010000133">
    <property type="protein sequence ID" value="KAL2726893.1"/>
    <property type="molecule type" value="Genomic_DNA"/>
</dbReference>
<gene>
    <name evidence="2" type="ORF">V1478_007171</name>
</gene>
<protein>
    <submittedName>
        <fullName evidence="2">Uncharacterized protein</fullName>
    </submittedName>
</protein>
<comment type="caution">
    <text evidence="2">The sequence shown here is derived from an EMBL/GenBank/DDBJ whole genome shotgun (WGS) entry which is preliminary data.</text>
</comment>
<feature type="region of interest" description="Disordered" evidence="1">
    <location>
        <begin position="126"/>
        <end position="152"/>
    </location>
</feature>
<organism evidence="2 3">
    <name type="scientific">Vespula squamosa</name>
    <name type="common">Southern yellow jacket</name>
    <name type="synonym">Wasp</name>
    <dbReference type="NCBI Taxonomy" id="30214"/>
    <lineage>
        <taxon>Eukaryota</taxon>
        <taxon>Metazoa</taxon>
        <taxon>Ecdysozoa</taxon>
        <taxon>Arthropoda</taxon>
        <taxon>Hexapoda</taxon>
        <taxon>Insecta</taxon>
        <taxon>Pterygota</taxon>
        <taxon>Neoptera</taxon>
        <taxon>Endopterygota</taxon>
        <taxon>Hymenoptera</taxon>
        <taxon>Apocrita</taxon>
        <taxon>Aculeata</taxon>
        <taxon>Vespoidea</taxon>
        <taxon>Vespidae</taxon>
        <taxon>Vespinae</taxon>
        <taxon>Vespula</taxon>
    </lineage>
</organism>
<name>A0ABD2B2G7_VESSQ</name>
<sequence>MTHKATEFSVAHGIVDLSGTFNSTVDSLQELRSLFANSLNTKVVNVCSRDFVTLKKSNERDKIPLRKFVSPSLRETRTERRKRKRSTTLTDVASTLPLNFVNKPNGNSAFRRVDLRFNNWNFREKKRDERRDERRDDDTSRSSRAKCNREEQLENAHRTMQILLSIRIQRLTFGSRKKIRARADAWLKGLRASRCKARVPQIASSLILDKYVRSHTTKSIQRLKRDTKWQNDLARNWHDPIDVKQGLNT</sequence>
<dbReference type="AlphaFoldDB" id="A0ABD2B2G7"/>